<feature type="compositionally biased region" description="Basic residues" evidence="1">
    <location>
        <begin position="1"/>
        <end position="12"/>
    </location>
</feature>
<dbReference type="AlphaFoldDB" id="A0A1H2EB59"/>
<dbReference type="PANTHER" id="PTHR38687">
    <property type="entry name" value="CELL DIVISION PROTEIN DEDD-RELATED"/>
    <property type="match status" value="1"/>
</dbReference>
<feature type="region of interest" description="Disordered" evidence="1">
    <location>
        <begin position="1"/>
        <end position="24"/>
    </location>
</feature>
<feature type="compositionally biased region" description="Low complexity" evidence="1">
    <location>
        <begin position="227"/>
        <end position="240"/>
    </location>
</feature>
<reference evidence="5" key="1">
    <citation type="submission" date="2016-10" db="EMBL/GenBank/DDBJ databases">
        <authorList>
            <person name="Varghese N."/>
            <person name="Submissions S."/>
        </authorList>
    </citation>
    <scope>NUCLEOTIDE SEQUENCE [LARGE SCALE GENOMIC DNA]</scope>
    <source>
        <strain evidence="5">CCTCC 2012022</strain>
    </source>
</reference>
<dbReference type="RefSeq" id="WP_090211795.1">
    <property type="nucleotide sequence ID" value="NZ_LT629780.1"/>
</dbReference>
<feature type="region of interest" description="Disordered" evidence="1">
    <location>
        <begin position="227"/>
        <end position="251"/>
    </location>
</feature>
<dbReference type="OrthoDB" id="8558195at2"/>
<dbReference type="STRING" id="1245526.SAMN05216580_0456"/>
<dbReference type="InterPro" id="IPR007730">
    <property type="entry name" value="SPOR-like_dom"/>
</dbReference>
<gene>
    <name evidence="4" type="ORF">SAMN05216580_0456</name>
</gene>
<feature type="compositionally biased region" description="Low complexity" evidence="1">
    <location>
        <begin position="150"/>
        <end position="172"/>
    </location>
</feature>
<sequence length="251" mass="25938">MAARKQKPRPRGASRTSPAAERRRLPGWAWLGVGLVAGGFIAFLAQLEPGRDEVKRPPASAARPAAPTPPPEPAKPKYEFYNLLQESQVSNPPASQSTPAPAQPTPEQVKAVEAARAQALLEGRTPPPPLSAAPAPAPAPAAPAAPRPAPATQAPAPAPAAKPAATVAAPSAPAGQRFVIQAGSFGSREQAESARARLILIGQDARIESGEVGGKTWHRVVVGPFSSRQQADSAQQRLSANGIGGVVQQRR</sequence>
<dbReference type="Pfam" id="PF05036">
    <property type="entry name" value="SPOR"/>
    <property type="match status" value="1"/>
</dbReference>
<dbReference type="PROSITE" id="PS51724">
    <property type="entry name" value="SPOR"/>
    <property type="match status" value="1"/>
</dbReference>
<evidence type="ECO:0000313" key="4">
    <source>
        <dbReference type="EMBL" id="SDT92229.1"/>
    </source>
</evidence>
<dbReference type="GO" id="GO:0030428">
    <property type="term" value="C:cell septum"/>
    <property type="evidence" value="ECO:0007669"/>
    <property type="project" value="TreeGrafter"/>
</dbReference>
<keyword evidence="5" id="KW-1185">Reference proteome</keyword>
<dbReference type="EMBL" id="LT629780">
    <property type="protein sequence ID" value="SDT92229.1"/>
    <property type="molecule type" value="Genomic_DNA"/>
</dbReference>
<dbReference type="SUPFAM" id="SSF110997">
    <property type="entry name" value="Sporulation related repeat"/>
    <property type="match status" value="1"/>
</dbReference>
<dbReference type="Proteomes" id="UP000243063">
    <property type="component" value="Chromosome I"/>
</dbReference>
<keyword evidence="4" id="KW-0132">Cell division</keyword>
<feature type="domain" description="SPOR" evidence="3">
    <location>
        <begin position="172"/>
        <end position="251"/>
    </location>
</feature>
<keyword evidence="2" id="KW-0812">Transmembrane</keyword>
<feature type="compositionally biased region" description="Pro residues" evidence="1">
    <location>
        <begin position="125"/>
        <end position="149"/>
    </location>
</feature>
<dbReference type="GO" id="GO:0032153">
    <property type="term" value="C:cell division site"/>
    <property type="evidence" value="ECO:0007669"/>
    <property type="project" value="TreeGrafter"/>
</dbReference>
<feature type="region of interest" description="Disordered" evidence="1">
    <location>
        <begin position="52"/>
        <end position="172"/>
    </location>
</feature>
<evidence type="ECO:0000256" key="2">
    <source>
        <dbReference type="SAM" id="Phobius"/>
    </source>
</evidence>
<keyword evidence="4" id="KW-0131">Cell cycle</keyword>
<protein>
    <submittedName>
        <fullName evidence="4">Cell division protein FtsN</fullName>
    </submittedName>
</protein>
<keyword evidence="2" id="KW-1133">Transmembrane helix</keyword>
<proteinExistence type="predicted"/>
<evidence type="ECO:0000313" key="5">
    <source>
        <dbReference type="Proteomes" id="UP000243063"/>
    </source>
</evidence>
<dbReference type="InterPro" id="IPR052521">
    <property type="entry name" value="Cell_div_SPOR-domain"/>
</dbReference>
<dbReference type="PANTHER" id="PTHR38687:SF1">
    <property type="entry name" value="CELL DIVISION PROTEIN DEDD"/>
    <property type="match status" value="1"/>
</dbReference>
<dbReference type="Gene3D" id="3.30.70.1070">
    <property type="entry name" value="Sporulation related repeat"/>
    <property type="match status" value="1"/>
</dbReference>
<organism evidence="4 5">
    <name type="scientific">Geopseudomonas guangdongensis</name>
    <dbReference type="NCBI Taxonomy" id="1245526"/>
    <lineage>
        <taxon>Bacteria</taxon>
        <taxon>Pseudomonadati</taxon>
        <taxon>Pseudomonadota</taxon>
        <taxon>Gammaproteobacteria</taxon>
        <taxon>Pseudomonadales</taxon>
        <taxon>Pseudomonadaceae</taxon>
        <taxon>Geopseudomonas</taxon>
    </lineage>
</organism>
<keyword evidence="2" id="KW-0472">Membrane</keyword>
<name>A0A1H2EB59_9GAMM</name>
<dbReference type="GO" id="GO:0032506">
    <property type="term" value="P:cytokinetic process"/>
    <property type="evidence" value="ECO:0007669"/>
    <property type="project" value="TreeGrafter"/>
</dbReference>
<accession>A0A1H2EB59</accession>
<dbReference type="GO" id="GO:0042834">
    <property type="term" value="F:peptidoglycan binding"/>
    <property type="evidence" value="ECO:0007669"/>
    <property type="project" value="InterPro"/>
</dbReference>
<dbReference type="InterPro" id="IPR036680">
    <property type="entry name" value="SPOR-like_sf"/>
</dbReference>
<feature type="transmembrane region" description="Helical" evidence="2">
    <location>
        <begin position="28"/>
        <end position="47"/>
    </location>
</feature>
<evidence type="ECO:0000259" key="3">
    <source>
        <dbReference type="PROSITE" id="PS51724"/>
    </source>
</evidence>
<evidence type="ECO:0000256" key="1">
    <source>
        <dbReference type="SAM" id="MobiDB-lite"/>
    </source>
</evidence>